<gene>
    <name evidence="5" type="ORF">QR680_015542</name>
</gene>
<organism evidence="5 6">
    <name type="scientific">Steinernema hermaphroditum</name>
    <dbReference type="NCBI Taxonomy" id="289476"/>
    <lineage>
        <taxon>Eukaryota</taxon>
        <taxon>Metazoa</taxon>
        <taxon>Ecdysozoa</taxon>
        <taxon>Nematoda</taxon>
        <taxon>Chromadorea</taxon>
        <taxon>Rhabditida</taxon>
        <taxon>Tylenchina</taxon>
        <taxon>Panagrolaimomorpha</taxon>
        <taxon>Strongyloidoidea</taxon>
        <taxon>Steinernematidae</taxon>
        <taxon>Steinernema</taxon>
    </lineage>
</organism>
<keyword evidence="2" id="KW-0472">Membrane</keyword>
<feature type="chain" id="PRO_5041260048" description="7TM GPCR serpentine receptor class x (Srx) domain-containing protein" evidence="3">
    <location>
        <begin position="21"/>
        <end position="337"/>
    </location>
</feature>
<accession>A0AA39HAP4</accession>
<evidence type="ECO:0000256" key="2">
    <source>
        <dbReference type="SAM" id="Phobius"/>
    </source>
</evidence>
<feature type="domain" description="7TM GPCR serpentine receptor class x (Srx)" evidence="4">
    <location>
        <begin position="195"/>
        <end position="297"/>
    </location>
</feature>
<comment type="caution">
    <text evidence="5">The sequence shown here is derived from an EMBL/GenBank/DDBJ whole genome shotgun (WGS) entry which is preliminary data.</text>
</comment>
<feature type="compositionally biased region" description="Polar residues" evidence="1">
    <location>
        <begin position="29"/>
        <end position="41"/>
    </location>
</feature>
<evidence type="ECO:0000256" key="3">
    <source>
        <dbReference type="SAM" id="SignalP"/>
    </source>
</evidence>
<feature type="signal peptide" evidence="3">
    <location>
        <begin position="1"/>
        <end position="20"/>
    </location>
</feature>
<evidence type="ECO:0000256" key="1">
    <source>
        <dbReference type="SAM" id="MobiDB-lite"/>
    </source>
</evidence>
<keyword evidence="3" id="KW-0732">Signal</keyword>
<name>A0AA39HAP4_9BILA</name>
<protein>
    <recommendedName>
        <fullName evidence="4">7TM GPCR serpentine receptor class x (Srx) domain-containing protein</fullName>
    </recommendedName>
</protein>
<proteinExistence type="predicted"/>
<evidence type="ECO:0000313" key="5">
    <source>
        <dbReference type="EMBL" id="KAK0400977.1"/>
    </source>
</evidence>
<keyword evidence="2" id="KW-0812">Transmembrane</keyword>
<dbReference type="Pfam" id="PF10328">
    <property type="entry name" value="7TM_GPCR_Srx"/>
    <property type="match status" value="1"/>
</dbReference>
<keyword evidence="2" id="KW-1133">Transmembrane helix</keyword>
<feature type="region of interest" description="Disordered" evidence="1">
    <location>
        <begin position="29"/>
        <end position="48"/>
    </location>
</feature>
<keyword evidence="6" id="KW-1185">Reference proteome</keyword>
<dbReference type="EMBL" id="JAUCMV010000004">
    <property type="protein sequence ID" value="KAK0400977.1"/>
    <property type="molecule type" value="Genomic_DNA"/>
</dbReference>
<dbReference type="Proteomes" id="UP001175271">
    <property type="component" value="Unassembled WGS sequence"/>
</dbReference>
<reference evidence="5" key="1">
    <citation type="submission" date="2023-06" db="EMBL/GenBank/DDBJ databases">
        <title>Genomic analysis of the entomopathogenic nematode Steinernema hermaphroditum.</title>
        <authorList>
            <person name="Schwarz E.M."/>
            <person name="Heppert J.K."/>
            <person name="Baniya A."/>
            <person name="Schwartz H.T."/>
            <person name="Tan C.-H."/>
            <person name="Antoshechkin I."/>
            <person name="Sternberg P.W."/>
            <person name="Goodrich-Blair H."/>
            <person name="Dillman A.R."/>
        </authorList>
    </citation>
    <scope>NUCLEOTIDE SEQUENCE</scope>
    <source>
        <strain evidence="5">PS9179</strain>
        <tissue evidence="5">Whole animal</tissue>
    </source>
</reference>
<sequence length="337" mass="37934">MFFLVLGVFLFLYGPSDVRTQQLLGRSINTDNLSPRQQQEPDTAASLNPPGIEVNRTVFLAIARNQFPDLYEKLVQREKGKDESGNGLPEVVQKFIANRRSDVKNLFQHGVLNCEAVGSIMRNVAKETANLSECDKSVLFEHYPQLKDLLANRDFQAFMQNSNNVNDKPMPIFAKHYGYVVIGCEDGRQPSFNVGTVFNYLCWISFCTGAIVVDLCTFVKILKLRKVRNLDNDKMFQRNVRFFAQSAFQNIPMFIDIALLSLGDNSLLEDKALFRIISFSLTRFTDLINSTALILFNPEARKHILKMIKKQNVIPVAISAIAPSTTIGLAGARSSQL</sequence>
<feature type="transmembrane region" description="Helical" evidence="2">
    <location>
        <begin position="197"/>
        <end position="222"/>
    </location>
</feature>
<dbReference type="InterPro" id="IPR019430">
    <property type="entry name" value="7TM_GPCR_serpentine_rcpt_Srx"/>
</dbReference>
<evidence type="ECO:0000259" key="4">
    <source>
        <dbReference type="Pfam" id="PF10328"/>
    </source>
</evidence>
<dbReference type="AlphaFoldDB" id="A0AA39HAP4"/>
<evidence type="ECO:0000313" key="6">
    <source>
        <dbReference type="Proteomes" id="UP001175271"/>
    </source>
</evidence>